<name>A0A2S6Z5S6_9XANT</name>
<organism evidence="2 3">
    <name type="scientific">Xanthomonas arboricola pv. populi</name>
    <dbReference type="NCBI Taxonomy" id="487823"/>
    <lineage>
        <taxon>Bacteria</taxon>
        <taxon>Pseudomonadati</taxon>
        <taxon>Pseudomonadota</taxon>
        <taxon>Gammaproteobacteria</taxon>
        <taxon>Lysobacterales</taxon>
        <taxon>Lysobacteraceae</taxon>
        <taxon>Xanthomonas</taxon>
    </lineage>
</organism>
<dbReference type="Proteomes" id="UP000238270">
    <property type="component" value="Unassembled WGS sequence"/>
</dbReference>
<evidence type="ECO:0000313" key="2">
    <source>
        <dbReference type="EMBL" id="PPT76794.1"/>
    </source>
</evidence>
<dbReference type="EMBL" id="MIGV01000007">
    <property type="protein sequence ID" value="PPT76794.1"/>
    <property type="molecule type" value="Genomic_DNA"/>
</dbReference>
<accession>A0A2S6Z5S6</accession>
<protein>
    <submittedName>
        <fullName evidence="2">Uncharacterized protein</fullName>
    </submittedName>
</protein>
<feature type="transmembrane region" description="Helical" evidence="1">
    <location>
        <begin position="39"/>
        <end position="60"/>
    </location>
</feature>
<keyword evidence="1" id="KW-0472">Membrane</keyword>
<keyword evidence="1" id="KW-0812">Transmembrane</keyword>
<sequence length="62" mass="6762">MALMLLAAALLGIGGLIRWGAFLIAPEKKPFRSSWDKKGFYLAISGASLMLICILASDFFQK</sequence>
<dbReference type="AlphaFoldDB" id="A0A2S6Z5S6"/>
<gene>
    <name evidence="2" type="ORF">XaplCFBP3122_08295</name>
</gene>
<proteinExistence type="predicted"/>
<evidence type="ECO:0000256" key="1">
    <source>
        <dbReference type="SAM" id="Phobius"/>
    </source>
</evidence>
<comment type="caution">
    <text evidence="2">The sequence shown here is derived from an EMBL/GenBank/DDBJ whole genome shotgun (WGS) entry which is preliminary data.</text>
</comment>
<keyword evidence="1" id="KW-1133">Transmembrane helix</keyword>
<evidence type="ECO:0000313" key="3">
    <source>
        <dbReference type="Proteomes" id="UP000238270"/>
    </source>
</evidence>
<reference evidence="2 3" key="1">
    <citation type="submission" date="2016-08" db="EMBL/GenBank/DDBJ databases">
        <title>Evolution of the type three secretion system and type three effector repertoires in Xanthomonas.</title>
        <authorList>
            <person name="Merda D."/>
            <person name="Briand M."/>
            <person name="Bosis E."/>
            <person name="Rousseau C."/>
            <person name="Portier P."/>
            <person name="Jacques M.-A."/>
            <person name="Fischer-Le Saux M."/>
        </authorList>
    </citation>
    <scope>NUCLEOTIDE SEQUENCE [LARGE SCALE GENOMIC DNA]</scope>
    <source>
        <strain evidence="2 3">CFBP 3122</strain>
    </source>
</reference>